<dbReference type="Proteomes" id="UP000323000">
    <property type="component" value="Chromosome 3"/>
</dbReference>
<accession>A0A5C7IDQ7</accession>
<gene>
    <name evidence="2" type="ORF">EZV62_008453</name>
</gene>
<sequence length="135" mass="15169">MVEGGTSGKYSPVIKLKHAHESFDYPTDTLLPGMKLVYDLLTRVSWSLLSWKSSQDPAPGVFSLAQEGELIIKNGSKIYWSGARELFNLSFSTDYYGSSYVTLADELKHRRVVLDVSGQLKLQSWTEGVQGWYTL</sequence>
<dbReference type="InterPro" id="IPR001480">
    <property type="entry name" value="Bulb-type_lectin_dom"/>
</dbReference>
<dbReference type="PANTHER" id="PTHR32444">
    <property type="entry name" value="BULB-TYPE LECTIN DOMAIN-CONTAINING PROTEIN"/>
    <property type="match status" value="1"/>
</dbReference>
<reference evidence="3" key="1">
    <citation type="journal article" date="2019" name="Gigascience">
        <title>De novo genome assembly of the endangered Acer yangbiense, a plant species with extremely small populations endemic to Yunnan Province, China.</title>
        <authorList>
            <person name="Yang J."/>
            <person name="Wariss H.M."/>
            <person name="Tao L."/>
            <person name="Zhang R."/>
            <person name="Yun Q."/>
            <person name="Hollingsworth P."/>
            <person name="Dao Z."/>
            <person name="Luo G."/>
            <person name="Guo H."/>
            <person name="Ma Y."/>
            <person name="Sun W."/>
        </authorList>
    </citation>
    <scope>NUCLEOTIDE SEQUENCE [LARGE SCALE GENOMIC DNA]</scope>
    <source>
        <strain evidence="3">cv. Malutang</strain>
    </source>
</reference>
<organism evidence="2 3">
    <name type="scientific">Acer yangbiense</name>
    <dbReference type="NCBI Taxonomy" id="1000413"/>
    <lineage>
        <taxon>Eukaryota</taxon>
        <taxon>Viridiplantae</taxon>
        <taxon>Streptophyta</taxon>
        <taxon>Embryophyta</taxon>
        <taxon>Tracheophyta</taxon>
        <taxon>Spermatophyta</taxon>
        <taxon>Magnoliopsida</taxon>
        <taxon>eudicotyledons</taxon>
        <taxon>Gunneridae</taxon>
        <taxon>Pentapetalae</taxon>
        <taxon>rosids</taxon>
        <taxon>malvids</taxon>
        <taxon>Sapindales</taxon>
        <taxon>Sapindaceae</taxon>
        <taxon>Hippocastanoideae</taxon>
        <taxon>Acereae</taxon>
        <taxon>Acer</taxon>
    </lineage>
</organism>
<evidence type="ECO:0000313" key="3">
    <source>
        <dbReference type="Proteomes" id="UP000323000"/>
    </source>
</evidence>
<comment type="caution">
    <text evidence="2">The sequence shown here is derived from an EMBL/GenBank/DDBJ whole genome shotgun (WGS) entry which is preliminary data.</text>
</comment>
<name>A0A5C7IDQ7_9ROSI</name>
<dbReference type="AlphaFoldDB" id="A0A5C7IDQ7"/>
<evidence type="ECO:0000313" key="2">
    <source>
        <dbReference type="EMBL" id="TXG67178.1"/>
    </source>
</evidence>
<proteinExistence type="predicted"/>
<evidence type="ECO:0000259" key="1">
    <source>
        <dbReference type="Pfam" id="PF01453"/>
    </source>
</evidence>
<feature type="domain" description="Bulb-type lectin" evidence="1">
    <location>
        <begin position="19"/>
        <end position="52"/>
    </location>
</feature>
<dbReference type="EMBL" id="VAHF01000003">
    <property type="protein sequence ID" value="TXG67178.1"/>
    <property type="molecule type" value="Genomic_DNA"/>
</dbReference>
<protein>
    <recommendedName>
        <fullName evidence="1">Bulb-type lectin domain-containing protein</fullName>
    </recommendedName>
</protein>
<dbReference type="OrthoDB" id="10471131at2759"/>
<dbReference type="Pfam" id="PF01453">
    <property type="entry name" value="B_lectin"/>
    <property type="match status" value="1"/>
</dbReference>
<keyword evidence="3" id="KW-1185">Reference proteome</keyword>
<dbReference type="PANTHER" id="PTHR32444:SF238">
    <property type="entry name" value="APPLE DOMAIN-CONTAINING PROTEIN"/>
    <property type="match status" value="1"/>
</dbReference>